<dbReference type="InterPro" id="IPR023412">
    <property type="entry name" value="RNaseA_domain"/>
</dbReference>
<dbReference type="InterPro" id="IPR036816">
    <property type="entry name" value="RNaseA-like_dom_sf"/>
</dbReference>
<sequence>MAAARAGFCSLLLLLLLGLWVAKVPVSAKPKHMTPAQWFETQHVQPKPQGCNTAMGNVNKYTKRCKDLNTFLHESFSSVATTCQTPSIACKNGHKNCHHSQKSVSLTMCDLTSGRYPDCRRDGTNQSRALLPAAAPAAGALGGQGPSQCQAQAHDPSSVV</sequence>
<dbReference type="GO" id="GO:0050832">
    <property type="term" value="P:defense response to fungus"/>
    <property type="evidence" value="ECO:0007669"/>
    <property type="project" value="TreeGrafter"/>
</dbReference>
<organism evidence="10 11">
    <name type="scientific">Equus asinus</name>
    <name type="common">Donkey</name>
    <name type="synonym">Equus africanus asinus</name>
    <dbReference type="NCBI Taxonomy" id="9793"/>
    <lineage>
        <taxon>Eukaryota</taxon>
        <taxon>Metazoa</taxon>
        <taxon>Chordata</taxon>
        <taxon>Craniata</taxon>
        <taxon>Vertebrata</taxon>
        <taxon>Euteleostomi</taxon>
        <taxon>Mammalia</taxon>
        <taxon>Eutheria</taxon>
        <taxon>Laurasiatheria</taxon>
        <taxon>Perissodactyla</taxon>
        <taxon>Equidae</taxon>
        <taxon>Equus</taxon>
    </lineage>
</organism>
<dbReference type="AlphaFoldDB" id="A0A8C4LS10"/>
<dbReference type="Proteomes" id="UP000694387">
    <property type="component" value="Chromosome 2"/>
</dbReference>
<comment type="subcellular location">
    <subcellularLocation>
        <location evidence="1">Secreted</location>
    </subcellularLocation>
</comment>
<protein>
    <recommendedName>
        <fullName evidence="9">Ribonuclease A-domain domain-containing protein</fullName>
    </recommendedName>
</protein>
<dbReference type="Pfam" id="PF00074">
    <property type="entry name" value="RnaseA"/>
    <property type="match status" value="1"/>
</dbReference>
<dbReference type="GO" id="GO:0045087">
    <property type="term" value="P:innate immune response"/>
    <property type="evidence" value="ECO:0007669"/>
    <property type="project" value="TreeGrafter"/>
</dbReference>
<keyword evidence="6 7" id="KW-0378">Hydrolase</keyword>
<dbReference type="Gene3D" id="3.10.130.10">
    <property type="entry name" value="Ribonuclease A-like domain"/>
    <property type="match status" value="1"/>
</dbReference>
<dbReference type="PANTHER" id="PTHR11437">
    <property type="entry name" value="RIBONUCLEASE"/>
    <property type="match status" value="1"/>
</dbReference>
<dbReference type="InterPro" id="IPR023411">
    <property type="entry name" value="RNaseA_AS"/>
</dbReference>
<dbReference type="PROSITE" id="PS00127">
    <property type="entry name" value="RNASE_PANCREATIC"/>
    <property type="match status" value="1"/>
</dbReference>
<dbReference type="SMART" id="SM00092">
    <property type="entry name" value="RNAse_Pc"/>
    <property type="match status" value="1"/>
</dbReference>
<dbReference type="PRINTS" id="PR00794">
    <property type="entry name" value="RIBONUCLEASE"/>
</dbReference>
<dbReference type="GO" id="GO:0016787">
    <property type="term" value="F:hydrolase activity"/>
    <property type="evidence" value="ECO:0007669"/>
    <property type="project" value="UniProtKB-KW"/>
</dbReference>
<reference evidence="10 11" key="1">
    <citation type="journal article" date="2020" name="Nat. Commun.">
        <title>Donkey genomes provide new insights into domestication and selection for coat color.</title>
        <authorList>
            <person name="Wang"/>
            <person name="C."/>
            <person name="Li"/>
            <person name="H."/>
            <person name="Guo"/>
            <person name="Y."/>
            <person name="Huang"/>
            <person name="J."/>
            <person name="Sun"/>
            <person name="Y."/>
            <person name="Min"/>
            <person name="J."/>
            <person name="Wang"/>
            <person name="J."/>
            <person name="Fang"/>
            <person name="X."/>
            <person name="Zhao"/>
            <person name="Z."/>
            <person name="Wang"/>
            <person name="S."/>
            <person name="Zhang"/>
            <person name="Y."/>
            <person name="Liu"/>
            <person name="Q."/>
            <person name="Jiang"/>
            <person name="Q."/>
            <person name="Wang"/>
            <person name="X."/>
            <person name="Guo"/>
            <person name="Y."/>
            <person name="Yang"/>
            <person name="C."/>
            <person name="Wang"/>
            <person name="Y."/>
            <person name="Tian"/>
            <person name="F."/>
            <person name="Zhuang"/>
            <person name="G."/>
            <person name="Fan"/>
            <person name="Y."/>
            <person name="Gao"/>
            <person name="Q."/>
            <person name="Li"/>
            <person name="Y."/>
            <person name="Ju"/>
            <person name="Z."/>
            <person name="Li"/>
            <person name="J."/>
            <person name="Li"/>
            <person name="R."/>
            <person name="Hou"/>
            <person name="M."/>
            <person name="Yang"/>
            <person name="G."/>
            <person name="Liu"/>
            <person name="G."/>
            <person name="Liu"/>
            <person name="W."/>
            <person name="Guo"/>
            <person name="J."/>
            <person name="Pan"/>
            <person name="S."/>
            <person name="Fan"/>
            <person name="G."/>
            <person name="Zhang"/>
            <person name="W."/>
            <person name="Zhang"/>
            <person name="R."/>
            <person name="Yu"/>
            <person name="J."/>
            <person name="Zhang"/>
            <person name="X."/>
            <person name="Yin"/>
            <person name="Q."/>
            <person name="Ji"/>
            <person name="C."/>
            <person name="Jin"/>
            <person name="Y."/>
            <person name="Yue"/>
            <person name="G."/>
            <person name="Liu"/>
            <person name="M."/>
            <person name="Xu"/>
            <person name="J."/>
            <person name="Liu"/>
            <person name="S."/>
            <person name="Jordana"/>
            <person name="J."/>
            <person name="Noce"/>
            <person name="A."/>
            <person name="Amills"/>
            <person name="M."/>
            <person name="Wu"/>
            <person name="D.D."/>
            <person name="Li"/>
            <person name="S."/>
            <person name="Zhou"/>
            <person name="X. and Zhong"/>
            <person name="J."/>
        </authorList>
    </citation>
    <scope>NUCLEOTIDE SEQUENCE [LARGE SCALE GENOMIC DNA]</scope>
</reference>
<keyword evidence="3" id="KW-0964">Secreted</keyword>
<dbReference type="SUPFAM" id="SSF54076">
    <property type="entry name" value="RNase A-like"/>
    <property type="match status" value="1"/>
</dbReference>
<evidence type="ECO:0000256" key="5">
    <source>
        <dbReference type="ARBA" id="ARBA00022759"/>
    </source>
</evidence>
<feature type="region of interest" description="Disordered" evidence="8">
    <location>
        <begin position="137"/>
        <end position="160"/>
    </location>
</feature>
<keyword evidence="7" id="KW-0732">Signal</keyword>
<dbReference type="CDD" id="cd06265">
    <property type="entry name" value="RNase_A_canonical"/>
    <property type="match status" value="1"/>
</dbReference>
<dbReference type="GO" id="GO:0050830">
    <property type="term" value="P:defense response to Gram-positive bacterium"/>
    <property type="evidence" value="ECO:0007669"/>
    <property type="project" value="TreeGrafter"/>
</dbReference>
<evidence type="ECO:0000256" key="3">
    <source>
        <dbReference type="ARBA" id="ARBA00022525"/>
    </source>
</evidence>
<dbReference type="GO" id="GO:0050829">
    <property type="term" value="P:defense response to Gram-negative bacterium"/>
    <property type="evidence" value="ECO:0007669"/>
    <property type="project" value="TreeGrafter"/>
</dbReference>
<feature type="signal peptide" evidence="7">
    <location>
        <begin position="1"/>
        <end position="28"/>
    </location>
</feature>
<dbReference type="GO" id="GO:0004519">
    <property type="term" value="F:endonuclease activity"/>
    <property type="evidence" value="ECO:0007669"/>
    <property type="project" value="UniProtKB-KW"/>
</dbReference>
<evidence type="ECO:0000256" key="6">
    <source>
        <dbReference type="ARBA" id="ARBA00022801"/>
    </source>
</evidence>
<evidence type="ECO:0000256" key="1">
    <source>
        <dbReference type="ARBA" id="ARBA00004613"/>
    </source>
</evidence>
<dbReference type="GO" id="GO:0004540">
    <property type="term" value="F:RNA nuclease activity"/>
    <property type="evidence" value="ECO:0007669"/>
    <property type="project" value="TreeGrafter"/>
</dbReference>
<feature type="chain" id="PRO_5040533160" description="Ribonuclease A-domain domain-containing protein" evidence="7">
    <location>
        <begin position="29"/>
        <end position="160"/>
    </location>
</feature>
<proteinExistence type="inferred from homology"/>
<evidence type="ECO:0000256" key="8">
    <source>
        <dbReference type="SAM" id="MobiDB-lite"/>
    </source>
</evidence>
<dbReference type="GeneTree" id="ENSGT00940000163695"/>
<evidence type="ECO:0000256" key="2">
    <source>
        <dbReference type="ARBA" id="ARBA00005600"/>
    </source>
</evidence>
<gene>
    <name evidence="10" type="primary">LOC106833269</name>
</gene>
<keyword evidence="5 7" id="KW-0255">Endonuclease</keyword>
<dbReference type="PANTHER" id="PTHR11437:SF31">
    <property type="entry name" value="RIBONUCLEASE 7"/>
    <property type="match status" value="1"/>
</dbReference>
<dbReference type="InterPro" id="IPR001427">
    <property type="entry name" value="RNaseA"/>
</dbReference>
<feature type="domain" description="Ribonuclease A-domain" evidence="9">
    <location>
        <begin position="32"/>
        <end position="141"/>
    </location>
</feature>
<evidence type="ECO:0000256" key="4">
    <source>
        <dbReference type="ARBA" id="ARBA00022722"/>
    </source>
</evidence>
<keyword evidence="11" id="KW-1185">Reference proteome</keyword>
<dbReference type="GO" id="GO:0003676">
    <property type="term" value="F:nucleic acid binding"/>
    <property type="evidence" value="ECO:0007669"/>
    <property type="project" value="InterPro"/>
</dbReference>
<dbReference type="GO" id="GO:0005615">
    <property type="term" value="C:extracellular space"/>
    <property type="evidence" value="ECO:0007669"/>
    <property type="project" value="TreeGrafter"/>
</dbReference>
<reference evidence="10" key="2">
    <citation type="submission" date="2025-08" db="UniProtKB">
        <authorList>
            <consortium name="Ensembl"/>
        </authorList>
    </citation>
    <scope>IDENTIFICATION</scope>
</reference>
<evidence type="ECO:0000313" key="10">
    <source>
        <dbReference type="Ensembl" id="ENSEASP00005014867.2"/>
    </source>
</evidence>
<comment type="similarity">
    <text evidence="2 7">Belongs to the pancreatic ribonuclease family.</text>
</comment>
<reference evidence="10" key="3">
    <citation type="submission" date="2025-09" db="UniProtKB">
        <authorList>
            <consortium name="Ensembl"/>
        </authorList>
    </citation>
    <scope>IDENTIFICATION</scope>
</reference>
<name>A0A8C4LS10_EQUAS</name>
<evidence type="ECO:0000259" key="9">
    <source>
        <dbReference type="SMART" id="SM00092"/>
    </source>
</evidence>
<keyword evidence="4 7" id="KW-0540">Nuclease</keyword>
<evidence type="ECO:0000313" key="11">
    <source>
        <dbReference type="Proteomes" id="UP000694387"/>
    </source>
</evidence>
<evidence type="ECO:0000256" key="7">
    <source>
        <dbReference type="RuleBase" id="RU000651"/>
    </source>
</evidence>
<dbReference type="Ensembl" id="ENSEAST00005016172.2">
    <property type="protein sequence ID" value="ENSEASP00005014867.2"/>
    <property type="gene ID" value="ENSEASG00005034871.1"/>
</dbReference>
<accession>A0A8C4LS10</accession>